<name>A0A813EBT2_POLGL</name>
<evidence type="ECO:0000313" key="3">
    <source>
        <dbReference type="EMBL" id="CAE8645828.1"/>
    </source>
</evidence>
<sequence length="124" mass="13627">MPKVKKAHLKNNKKKQVKNQNAGDDAMEAATGVPPANEGGNALKKRQAYEKKQMMHEIVDLKKQRKKQPKKTNKEDKKDLTKEIKQLIKDLRAKHEGELKAAGLAADAVAADGDSGDDADLSDV</sequence>
<dbReference type="EMBL" id="CAJNNV010007823">
    <property type="protein sequence ID" value="CAE8595418.1"/>
    <property type="molecule type" value="Genomic_DNA"/>
</dbReference>
<reference evidence="2" key="1">
    <citation type="submission" date="2021-02" db="EMBL/GenBank/DDBJ databases">
        <authorList>
            <person name="Dougan E. K."/>
            <person name="Rhodes N."/>
            <person name="Thang M."/>
            <person name="Chan C."/>
        </authorList>
    </citation>
    <scope>NUCLEOTIDE SEQUENCE</scope>
</reference>
<evidence type="ECO:0000313" key="4">
    <source>
        <dbReference type="Proteomes" id="UP000654075"/>
    </source>
</evidence>
<dbReference type="Proteomes" id="UP000626109">
    <property type="component" value="Unassembled WGS sequence"/>
</dbReference>
<dbReference type="EMBL" id="CAJNNW010003885">
    <property type="protein sequence ID" value="CAE8645828.1"/>
    <property type="molecule type" value="Genomic_DNA"/>
</dbReference>
<dbReference type="Proteomes" id="UP000654075">
    <property type="component" value="Unassembled WGS sequence"/>
</dbReference>
<gene>
    <name evidence="2" type="ORF">PGLA1383_LOCUS13929</name>
    <name evidence="3" type="ORF">PGLA2088_LOCUS4255</name>
</gene>
<comment type="caution">
    <text evidence="2">The sequence shown here is derived from an EMBL/GenBank/DDBJ whole genome shotgun (WGS) entry which is preliminary data.</text>
</comment>
<protein>
    <submittedName>
        <fullName evidence="2">Uncharacterized protein</fullName>
    </submittedName>
</protein>
<feature type="compositionally biased region" description="Basic and acidic residues" evidence="1">
    <location>
        <begin position="72"/>
        <end position="81"/>
    </location>
</feature>
<keyword evidence="4" id="KW-1185">Reference proteome</keyword>
<feature type="region of interest" description="Disordered" evidence="1">
    <location>
        <begin position="1"/>
        <end position="81"/>
    </location>
</feature>
<feature type="compositionally biased region" description="Basic and acidic residues" evidence="1">
    <location>
        <begin position="47"/>
        <end position="62"/>
    </location>
</feature>
<accession>A0A813EBT2</accession>
<dbReference type="AlphaFoldDB" id="A0A813EBT2"/>
<proteinExistence type="predicted"/>
<feature type="region of interest" description="Disordered" evidence="1">
    <location>
        <begin position="105"/>
        <end position="124"/>
    </location>
</feature>
<feature type="compositionally biased region" description="Acidic residues" evidence="1">
    <location>
        <begin position="114"/>
        <end position="124"/>
    </location>
</feature>
<organism evidence="2 4">
    <name type="scientific">Polarella glacialis</name>
    <name type="common">Dinoflagellate</name>
    <dbReference type="NCBI Taxonomy" id="89957"/>
    <lineage>
        <taxon>Eukaryota</taxon>
        <taxon>Sar</taxon>
        <taxon>Alveolata</taxon>
        <taxon>Dinophyceae</taxon>
        <taxon>Suessiales</taxon>
        <taxon>Suessiaceae</taxon>
        <taxon>Polarella</taxon>
    </lineage>
</organism>
<feature type="compositionally biased region" description="Basic residues" evidence="1">
    <location>
        <begin position="1"/>
        <end position="17"/>
    </location>
</feature>
<evidence type="ECO:0000313" key="2">
    <source>
        <dbReference type="EMBL" id="CAE8595418.1"/>
    </source>
</evidence>
<evidence type="ECO:0000256" key="1">
    <source>
        <dbReference type="SAM" id="MobiDB-lite"/>
    </source>
</evidence>